<keyword evidence="1" id="KW-0812">Transmembrane</keyword>
<comment type="caution">
    <text evidence="2">The sequence shown here is derived from an EMBL/GenBank/DDBJ whole genome shotgun (WGS) entry which is preliminary data.</text>
</comment>
<gene>
    <name evidence="2" type="ORF">BHE18_12865</name>
</gene>
<feature type="transmembrane region" description="Helical" evidence="1">
    <location>
        <begin position="174"/>
        <end position="194"/>
    </location>
</feature>
<proteinExistence type="predicted"/>
<dbReference type="Proteomes" id="UP000182062">
    <property type="component" value="Unassembled WGS sequence"/>
</dbReference>
<dbReference type="InterPro" id="IPR022121">
    <property type="entry name" value="Peptidase_M73_camelysin"/>
</dbReference>
<dbReference type="Pfam" id="PF12389">
    <property type="entry name" value="Peptidase_M73"/>
    <property type="match status" value="1"/>
</dbReference>
<reference evidence="2 3" key="1">
    <citation type="submission" date="2016-09" db="EMBL/GenBank/DDBJ databases">
        <title>Bacillus aquimaris SAMM genome sequence reveals colonization and biosurfactant production capacities.</title>
        <authorList>
            <person name="Waghmode S.R."/>
            <person name="Suryavanshi M.V."/>
        </authorList>
    </citation>
    <scope>NUCLEOTIDE SEQUENCE [LARGE SCALE GENOMIC DNA]</scope>
    <source>
        <strain evidence="2 3">SAMM</strain>
    </source>
</reference>
<keyword evidence="1" id="KW-0472">Membrane</keyword>
<protein>
    <submittedName>
        <fullName evidence="2">Uncharacterized protein</fullName>
    </submittedName>
</protein>
<dbReference type="EMBL" id="MINN01000139">
    <property type="protein sequence ID" value="OIU67713.1"/>
    <property type="molecule type" value="Genomic_DNA"/>
</dbReference>
<dbReference type="AlphaFoldDB" id="A0A1J6WPF4"/>
<dbReference type="NCBIfam" id="TIGR01167">
    <property type="entry name" value="LPXTG_anchor"/>
    <property type="match status" value="1"/>
</dbReference>
<accession>A0A1J6WPF4</accession>
<evidence type="ECO:0000256" key="1">
    <source>
        <dbReference type="SAM" id="Phobius"/>
    </source>
</evidence>
<sequence>MKIIYKIVTIIIISSYLINTDIFAEENTKEHRSADISVSPSPILFNLTNMKPGDKITRNITISNRGKQDFSYLFKNTFLSGSEKFYNELILDISDGNKTLAEGKVKDFKNLDLRNLERSDSKTYEISIEIPYGLGNEYQGLMTEFQFDFLAEGPDGAVTSVAEGSLLPDTGTDYFNYLMWGSSLFLAGICLYILTRRKLRLSDFSLKERKNV</sequence>
<dbReference type="OrthoDB" id="2566057at2"/>
<dbReference type="RefSeq" id="WP_071620363.1">
    <property type="nucleotide sequence ID" value="NZ_MINN01000139.1"/>
</dbReference>
<evidence type="ECO:0000313" key="2">
    <source>
        <dbReference type="EMBL" id="OIU67713.1"/>
    </source>
</evidence>
<keyword evidence="1" id="KW-1133">Transmembrane helix</keyword>
<name>A0A1J6WPF4_9BACI</name>
<keyword evidence="3" id="KW-1185">Reference proteome</keyword>
<organism evidence="2 3">
    <name type="scientific">Rossellomorea aquimaris</name>
    <dbReference type="NCBI Taxonomy" id="189382"/>
    <lineage>
        <taxon>Bacteria</taxon>
        <taxon>Bacillati</taxon>
        <taxon>Bacillota</taxon>
        <taxon>Bacilli</taxon>
        <taxon>Bacillales</taxon>
        <taxon>Bacillaceae</taxon>
        <taxon>Rossellomorea</taxon>
    </lineage>
</organism>
<evidence type="ECO:0000313" key="3">
    <source>
        <dbReference type="Proteomes" id="UP000182062"/>
    </source>
</evidence>